<dbReference type="GO" id="GO:0008168">
    <property type="term" value="F:methyltransferase activity"/>
    <property type="evidence" value="ECO:0007669"/>
    <property type="project" value="UniProtKB-KW"/>
</dbReference>
<dbReference type="InterPro" id="IPR052024">
    <property type="entry name" value="Methanogen_methyltrans"/>
</dbReference>
<dbReference type="GO" id="GO:0032259">
    <property type="term" value="P:methylation"/>
    <property type="evidence" value="ECO:0007669"/>
    <property type="project" value="UniProtKB-KW"/>
</dbReference>
<dbReference type="GO" id="GO:0006779">
    <property type="term" value="P:porphyrin-containing compound biosynthetic process"/>
    <property type="evidence" value="ECO:0007669"/>
    <property type="project" value="InterPro"/>
</dbReference>
<keyword evidence="2" id="KW-0489">Methyltransferase</keyword>
<dbReference type="EMBL" id="WUQX01000001">
    <property type="protein sequence ID" value="MXP77708.1"/>
    <property type="molecule type" value="Genomic_DNA"/>
</dbReference>
<dbReference type="Proteomes" id="UP000460412">
    <property type="component" value="Unassembled WGS sequence"/>
</dbReference>
<evidence type="ECO:0000259" key="1">
    <source>
        <dbReference type="Pfam" id="PF01208"/>
    </source>
</evidence>
<dbReference type="RefSeq" id="WP_159753236.1">
    <property type="nucleotide sequence ID" value="NZ_WUQX01000001.1"/>
</dbReference>
<dbReference type="AlphaFoldDB" id="A0A7X3MJQ7"/>
<dbReference type="PANTHER" id="PTHR47099:SF1">
    <property type="entry name" value="METHYLCOBAMIDE:COM METHYLTRANSFERASE MTBA"/>
    <property type="match status" value="1"/>
</dbReference>
<organism evidence="2 3">
    <name type="scientific">Sporofaciens musculi</name>
    <dbReference type="NCBI Taxonomy" id="2681861"/>
    <lineage>
        <taxon>Bacteria</taxon>
        <taxon>Bacillati</taxon>
        <taxon>Bacillota</taxon>
        <taxon>Clostridia</taxon>
        <taxon>Lachnospirales</taxon>
        <taxon>Lachnospiraceae</taxon>
        <taxon>Sporofaciens</taxon>
    </lineage>
</organism>
<dbReference type="InterPro" id="IPR000257">
    <property type="entry name" value="Uroporphyrinogen_deCOase"/>
</dbReference>
<sequence>MKLQKHKADQMTPMERRTAIREGRDYDRIPCVPFMGEFKCGLSGVSVWDFWHDPKKMAEAEIAAFNRYGYDRIVIGPNTRGITEALGGRFIYPQKGLPFSDKPLIQEYSQLDDIESADAKKNERILTFAREAEIMAKEAEGIVPIEVSIGGPFTIASNLRGVELLLRDCRKYPEEIHGLLRLITESQKSCIDMAAEFGFGIAMADPVANPALIGPKMYEKFVFPYTKEITDYALLKTNERVSLHMCGKTYSIWKYLCQYELNELSLDNIIDLERAVLELGNEIPIAGNVDPVEVVMNGGRKEICEAVKSCIEIGKKAKKGYVLATGCDVPDTTDPQKIDWVMEAAREYGKTGERTI</sequence>
<reference evidence="2 3" key="1">
    <citation type="submission" date="2019-12" db="EMBL/GenBank/DDBJ databases">
        <title>Sporaefaciens musculi gen. nov., sp. nov., a novel bacterium isolated from the caecum of an obese mouse.</title>
        <authorList>
            <person name="Rasmussen T.S."/>
            <person name="Streidl T."/>
            <person name="Hitch T.C.A."/>
            <person name="Wortmann E."/>
            <person name="Deptula P."/>
            <person name="Hansen M."/>
            <person name="Nielsen D.S."/>
            <person name="Clavel T."/>
            <person name="Vogensen F.K."/>
        </authorList>
    </citation>
    <scope>NUCLEOTIDE SEQUENCE [LARGE SCALE GENOMIC DNA]</scope>
    <source>
        <strain evidence="2 3">WCA-9-b2</strain>
    </source>
</reference>
<keyword evidence="2" id="KW-0808">Transferase</keyword>
<name>A0A7X3MJQ7_9FIRM</name>
<proteinExistence type="predicted"/>
<dbReference type="GO" id="GO:0004853">
    <property type="term" value="F:uroporphyrinogen decarboxylase activity"/>
    <property type="evidence" value="ECO:0007669"/>
    <property type="project" value="InterPro"/>
</dbReference>
<gene>
    <name evidence="2" type="ORF">GN277_20845</name>
</gene>
<dbReference type="PANTHER" id="PTHR47099">
    <property type="entry name" value="METHYLCOBAMIDE:COM METHYLTRANSFERASE MTBA"/>
    <property type="match status" value="1"/>
</dbReference>
<dbReference type="Pfam" id="PF01208">
    <property type="entry name" value="URO-D"/>
    <property type="match status" value="1"/>
</dbReference>
<dbReference type="SUPFAM" id="SSF51726">
    <property type="entry name" value="UROD/MetE-like"/>
    <property type="match status" value="1"/>
</dbReference>
<comment type="caution">
    <text evidence="2">The sequence shown here is derived from an EMBL/GenBank/DDBJ whole genome shotgun (WGS) entry which is preliminary data.</text>
</comment>
<evidence type="ECO:0000313" key="3">
    <source>
        <dbReference type="Proteomes" id="UP000460412"/>
    </source>
</evidence>
<dbReference type="InterPro" id="IPR038071">
    <property type="entry name" value="UROD/MetE-like_sf"/>
</dbReference>
<evidence type="ECO:0000313" key="2">
    <source>
        <dbReference type="EMBL" id="MXP77708.1"/>
    </source>
</evidence>
<keyword evidence="3" id="KW-1185">Reference proteome</keyword>
<dbReference type="CDD" id="cd03465">
    <property type="entry name" value="URO-D_like"/>
    <property type="match status" value="1"/>
</dbReference>
<accession>A0A7X3MJQ7</accession>
<protein>
    <submittedName>
        <fullName evidence="2">MtaA/CmuA family methyltransferase</fullName>
    </submittedName>
</protein>
<feature type="domain" description="Uroporphyrinogen decarboxylase (URO-D)" evidence="1">
    <location>
        <begin position="12"/>
        <end position="348"/>
    </location>
</feature>
<dbReference type="Gene3D" id="3.20.20.210">
    <property type="match status" value="1"/>
</dbReference>